<organism evidence="1 2">
    <name type="scientific">Pseudoalteromonas citrea</name>
    <dbReference type="NCBI Taxonomy" id="43655"/>
    <lineage>
        <taxon>Bacteria</taxon>
        <taxon>Pseudomonadati</taxon>
        <taxon>Pseudomonadota</taxon>
        <taxon>Gammaproteobacteria</taxon>
        <taxon>Alteromonadales</taxon>
        <taxon>Pseudoalteromonadaceae</taxon>
        <taxon>Pseudoalteromonas</taxon>
    </lineage>
</organism>
<dbReference type="EMBL" id="AHBZ03000012">
    <property type="protein sequence ID" value="KAF7775504.1"/>
    <property type="molecule type" value="Genomic_DNA"/>
</dbReference>
<evidence type="ECO:0000313" key="2">
    <source>
        <dbReference type="Proteomes" id="UP000016487"/>
    </source>
</evidence>
<gene>
    <name evidence="1" type="ORF">PCIT_a1707</name>
</gene>
<sequence length="57" mass="6205">MADLTYAYTSLGTEVALLPVGNKCLIAFALCQIQFITPIIPDSTLLQTIEVKTARFS</sequence>
<protein>
    <submittedName>
        <fullName evidence="1">Uncharacterized protein</fullName>
    </submittedName>
</protein>
<evidence type="ECO:0000313" key="1">
    <source>
        <dbReference type="EMBL" id="KAF7775504.1"/>
    </source>
</evidence>
<name>A0AAD4AMR9_9GAMM</name>
<comment type="caution">
    <text evidence="1">The sequence shown here is derived from an EMBL/GenBank/DDBJ whole genome shotgun (WGS) entry which is preliminary data.</text>
</comment>
<proteinExistence type="predicted"/>
<reference evidence="1" key="1">
    <citation type="journal article" date="2012" name="J. Bacteriol.">
        <title>Genome sequences of type strains of seven species of the marine bacterium Pseudoalteromonas.</title>
        <authorList>
            <person name="Xie B.B."/>
            <person name="Shu Y.L."/>
            <person name="Qin Q.L."/>
            <person name="Rong J.C."/>
            <person name="Zhang X.Y."/>
            <person name="Chen X.L."/>
            <person name="Shi M."/>
            <person name="He H.L."/>
            <person name="Zhou B.C."/>
            <person name="Zhang Y.Z."/>
        </authorList>
    </citation>
    <scope>NUCLEOTIDE SEQUENCE</scope>
    <source>
        <strain evidence="1">DSM 8771</strain>
    </source>
</reference>
<dbReference type="Proteomes" id="UP000016487">
    <property type="component" value="Unassembled WGS sequence"/>
</dbReference>
<accession>A0AAD4AMR9</accession>
<dbReference type="AlphaFoldDB" id="A0AAD4AMR9"/>
<reference evidence="1" key="2">
    <citation type="submission" date="2015-03" db="EMBL/GenBank/DDBJ databases">
        <title>Genome sequence of Pseudoalteromonas citrea.</title>
        <authorList>
            <person name="Xie B.-B."/>
            <person name="Rong J.-C."/>
            <person name="Qin Q.-L."/>
            <person name="Zhang Y.-Z."/>
        </authorList>
    </citation>
    <scope>NUCLEOTIDE SEQUENCE</scope>
    <source>
        <strain evidence="1">DSM 8771</strain>
    </source>
</reference>